<proteinExistence type="predicted"/>
<evidence type="ECO:0000313" key="2">
    <source>
        <dbReference type="Proteomes" id="UP001500618"/>
    </source>
</evidence>
<comment type="caution">
    <text evidence="1">The sequence shown here is derived from an EMBL/GenBank/DDBJ whole genome shotgun (WGS) entry which is preliminary data.</text>
</comment>
<gene>
    <name evidence="1" type="ORF">GCM10009765_03090</name>
</gene>
<sequence length="136" mass="14475">MEGINSVMGERSVNVWVAWALLRCGSCDKRLLPVVGSAPRQYACGCVAGRGGIDATTVEGRVVAAALEATIDDIRQAVGEDDLDEDGIRDHWAGADPGKLRRLVSTILEAAIVIHDEAGAIEYVWKSPSNEPEGCN</sequence>
<evidence type="ECO:0008006" key="3">
    <source>
        <dbReference type="Google" id="ProtNLM"/>
    </source>
</evidence>
<reference evidence="1 2" key="1">
    <citation type="journal article" date="2019" name="Int. J. Syst. Evol. Microbiol.">
        <title>The Global Catalogue of Microorganisms (GCM) 10K type strain sequencing project: providing services to taxonomists for standard genome sequencing and annotation.</title>
        <authorList>
            <consortium name="The Broad Institute Genomics Platform"/>
            <consortium name="The Broad Institute Genome Sequencing Center for Infectious Disease"/>
            <person name="Wu L."/>
            <person name="Ma J."/>
        </authorList>
    </citation>
    <scope>NUCLEOTIDE SEQUENCE [LARGE SCALE GENOMIC DNA]</scope>
    <source>
        <strain evidence="1 2">JCM 14718</strain>
    </source>
</reference>
<evidence type="ECO:0000313" key="1">
    <source>
        <dbReference type="EMBL" id="GAA1656963.1"/>
    </source>
</evidence>
<name>A0ABN2FQX4_9ACTN</name>
<dbReference type="EMBL" id="BAAANY010000001">
    <property type="protein sequence ID" value="GAA1656963.1"/>
    <property type="molecule type" value="Genomic_DNA"/>
</dbReference>
<keyword evidence="2" id="KW-1185">Reference proteome</keyword>
<organism evidence="1 2">
    <name type="scientific">Fodinicola feengrottensis</name>
    <dbReference type="NCBI Taxonomy" id="435914"/>
    <lineage>
        <taxon>Bacteria</taxon>
        <taxon>Bacillati</taxon>
        <taxon>Actinomycetota</taxon>
        <taxon>Actinomycetes</taxon>
        <taxon>Mycobacteriales</taxon>
        <taxon>Fodinicola</taxon>
    </lineage>
</organism>
<dbReference type="Proteomes" id="UP001500618">
    <property type="component" value="Unassembled WGS sequence"/>
</dbReference>
<accession>A0ABN2FQX4</accession>
<protein>
    <recommendedName>
        <fullName evidence="3">Recombinase zinc beta ribbon domain-containing protein</fullName>
    </recommendedName>
</protein>